<dbReference type="AlphaFoldDB" id="A0A8X6Y6I2"/>
<sequence length="102" mass="11166">MINKPKNDVILLDGRILIFVFVLINCCIANVKEENAIVEYLSKNNFLVGKAEIVFLLDRSGSVGNANFETEKGFVESFLTHIVVDANASRVAVISYSDAAGE</sequence>
<dbReference type="PRINTS" id="PR00453">
    <property type="entry name" value="VWFADOMAIN"/>
</dbReference>
<comment type="caution">
    <text evidence="2">The sequence shown here is derived from an EMBL/GenBank/DDBJ whole genome shotgun (WGS) entry which is preliminary data.</text>
</comment>
<evidence type="ECO:0000259" key="1">
    <source>
        <dbReference type="PROSITE" id="PS50234"/>
    </source>
</evidence>
<dbReference type="SUPFAM" id="SSF53300">
    <property type="entry name" value="vWA-like"/>
    <property type="match status" value="1"/>
</dbReference>
<proteinExistence type="predicted"/>
<gene>
    <name evidence="2" type="primary">AVEN_132156_1</name>
    <name evidence="2" type="ORF">TNIN_141561</name>
</gene>
<evidence type="ECO:0000313" key="3">
    <source>
        <dbReference type="Proteomes" id="UP000886998"/>
    </source>
</evidence>
<dbReference type="InterPro" id="IPR050525">
    <property type="entry name" value="ECM_Assembly_Org"/>
</dbReference>
<dbReference type="Pfam" id="PF00092">
    <property type="entry name" value="VWA"/>
    <property type="match status" value="1"/>
</dbReference>
<dbReference type="Gene3D" id="3.40.50.410">
    <property type="entry name" value="von Willebrand factor, type A domain"/>
    <property type="match status" value="1"/>
</dbReference>
<dbReference type="PROSITE" id="PS50234">
    <property type="entry name" value="VWFA"/>
    <property type="match status" value="1"/>
</dbReference>
<feature type="domain" description="VWFA" evidence="1">
    <location>
        <begin position="52"/>
        <end position="102"/>
    </location>
</feature>
<dbReference type="GO" id="GO:0032991">
    <property type="term" value="C:protein-containing complex"/>
    <property type="evidence" value="ECO:0007669"/>
    <property type="project" value="UniProtKB-ARBA"/>
</dbReference>
<accession>A0A8X6Y6I2</accession>
<dbReference type="InterPro" id="IPR036465">
    <property type="entry name" value="vWFA_dom_sf"/>
</dbReference>
<dbReference type="PANTHER" id="PTHR24020">
    <property type="entry name" value="COLLAGEN ALPHA"/>
    <property type="match status" value="1"/>
</dbReference>
<name>A0A8X6Y6I2_9ARAC</name>
<dbReference type="PANTHER" id="PTHR24020:SF84">
    <property type="entry name" value="VWFA DOMAIN-CONTAINING PROTEIN"/>
    <property type="match status" value="1"/>
</dbReference>
<reference evidence="2" key="1">
    <citation type="submission" date="2020-08" db="EMBL/GenBank/DDBJ databases">
        <title>Multicomponent nature underlies the extraordinary mechanical properties of spider dragline silk.</title>
        <authorList>
            <person name="Kono N."/>
            <person name="Nakamura H."/>
            <person name="Mori M."/>
            <person name="Yoshida Y."/>
            <person name="Ohtoshi R."/>
            <person name="Malay A.D."/>
            <person name="Moran D.A.P."/>
            <person name="Tomita M."/>
            <person name="Numata K."/>
            <person name="Arakawa K."/>
        </authorList>
    </citation>
    <scope>NUCLEOTIDE SEQUENCE</scope>
</reference>
<evidence type="ECO:0000313" key="2">
    <source>
        <dbReference type="EMBL" id="GFY65053.1"/>
    </source>
</evidence>
<protein>
    <submittedName>
        <fullName evidence="2">VWFA domain-containing protein</fullName>
    </submittedName>
</protein>
<dbReference type="InterPro" id="IPR002035">
    <property type="entry name" value="VWF_A"/>
</dbReference>
<dbReference type="Proteomes" id="UP000886998">
    <property type="component" value="Unassembled WGS sequence"/>
</dbReference>
<dbReference type="OrthoDB" id="6425332at2759"/>
<dbReference type="EMBL" id="BMAV01015526">
    <property type="protein sequence ID" value="GFY65053.1"/>
    <property type="molecule type" value="Genomic_DNA"/>
</dbReference>
<keyword evidence="3" id="KW-1185">Reference proteome</keyword>
<organism evidence="2 3">
    <name type="scientific">Trichonephila inaurata madagascariensis</name>
    <dbReference type="NCBI Taxonomy" id="2747483"/>
    <lineage>
        <taxon>Eukaryota</taxon>
        <taxon>Metazoa</taxon>
        <taxon>Ecdysozoa</taxon>
        <taxon>Arthropoda</taxon>
        <taxon>Chelicerata</taxon>
        <taxon>Arachnida</taxon>
        <taxon>Araneae</taxon>
        <taxon>Araneomorphae</taxon>
        <taxon>Entelegynae</taxon>
        <taxon>Araneoidea</taxon>
        <taxon>Nephilidae</taxon>
        <taxon>Trichonephila</taxon>
        <taxon>Trichonephila inaurata</taxon>
    </lineage>
</organism>